<dbReference type="EMBL" id="BONO01000012">
    <property type="protein sequence ID" value="GIG36479.1"/>
    <property type="molecule type" value="Genomic_DNA"/>
</dbReference>
<organism evidence="3 4">
    <name type="scientific">Cellulomonas pakistanensis</name>
    <dbReference type="NCBI Taxonomy" id="992287"/>
    <lineage>
        <taxon>Bacteria</taxon>
        <taxon>Bacillati</taxon>
        <taxon>Actinomycetota</taxon>
        <taxon>Actinomycetes</taxon>
        <taxon>Micrococcales</taxon>
        <taxon>Cellulomonadaceae</taxon>
        <taxon>Cellulomonas</taxon>
    </lineage>
</organism>
<comment type="caution">
    <text evidence="3">The sequence shown here is derived from an EMBL/GenBank/DDBJ whole genome shotgun (WGS) entry which is preliminary data.</text>
</comment>
<dbReference type="InterPro" id="IPR005545">
    <property type="entry name" value="YCII"/>
</dbReference>
<dbReference type="Proteomes" id="UP000642125">
    <property type="component" value="Unassembled WGS sequence"/>
</dbReference>
<dbReference type="AlphaFoldDB" id="A0A919P8T1"/>
<dbReference type="PANTHER" id="PTHR35174">
    <property type="entry name" value="BLL7171 PROTEIN-RELATED"/>
    <property type="match status" value="1"/>
</dbReference>
<name>A0A919P8T1_9CELL</name>
<comment type="similarity">
    <text evidence="1">Belongs to the YciI family.</text>
</comment>
<dbReference type="Gene3D" id="3.30.70.1060">
    <property type="entry name" value="Dimeric alpha+beta barrel"/>
    <property type="match status" value="2"/>
</dbReference>
<accession>A0A919P8T1</accession>
<proteinExistence type="inferred from homology"/>
<dbReference type="PANTHER" id="PTHR35174:SF3">
    <property type="entry name" value="BLL7171 PROTEIN"/>
    <property type="match status" value="1"/>
</dbReference>
<evidence type="ECO:0000313" key="4">
    <source>
        <dbReference type="Proteomes" id="UP000642125"/>
    </source>
</evidence>
<dbReference type="SUPFAM" id="SSF54909">
    <property type="entry name" value="Dimeric alpha+beta barrel"/>
    <property type="match status" value="2"/>
</dbReference>
<evidence type="ECO:0000256" key="1">
    <source>
        <dbReference type="ARBA" id="ARBA00007689"/>
    </source>
</evidence>
<sequence>MTFVTFVRVGPDAAPTAEEADPAAWVERADRAGRREGHRLAEADTATTVRVRDGRVLVSDGPFAEYKELVGGFDVLDVPDLDAAVALAAEHPAARFGAIEVREVWPFDGSAADGHVLAPEDAGAGHYLLLMGEVPDGSPHPDEPPTAWARVHRGTDLGGHRLRPPAEARTVRVRDGRTVVAHGPYAEVAEQVAGVAMIAAPDLDAALDAAARHPAAAAGAVEVRPLWQP</sequence>
<evidence type="ECO:0000313" key="3">
    <source>
        <dbReference type="EMBL" id="GIG36479.1"/>
    </source>
</evidence>
<gene>
    <name evidence="3" type="ORF">Cpa01nite_18600</name>
</gene>
<dbReference type="RefSeq" id="WP_203668500.1">
    <property type="nucleotide sequence ID" value="NZ_BONO01000012.1"/>
</dbReference>
<protein>
    <recommendedName>
        <fullName evidence="2">YCII-related domain-containing protein</fullName>
    </recommendedName>
</protein>
<keyword evidence="4" id="KW-1185">Reference proteome</keyword>
<feature type="domain" description="YCII-related" evidence="2">
    <location>
        <begin position="171"/>
        <end position="227"/>
    </location>
</feature>
<dbReference type="InterPro" id="IPR011008">
    <property type="entry name" value="Dimeric_a/b-barrel"/>
</dbReference>
<reference evidence="3" key="1">
    <citation type="submission" date="2021-01" db="EMBL/GenBank/DDBJ databases">
        <title>Whole genome shotgun sequence of Cellulomonas pakistanensis NBRC 110800.</title>
        <authorList>
            <person name="Komaki H."/>
            <person name="Tamura T."/>
        </authorList>
    </citation>
    <scope>NUCLEOTIDE SEQUENCE</scope>
    <source>
        <strain evidence="3">NBRC 110800</strain>
    </source>
</reference>
<feature type="domain" description="YCII-related" evidence="2">
    <location>
        <begin position="1"/>
        <end position="107"/>
    </location>
</feature>
<dbReference type="Pfam" id="PF03795">
    <property type="entry name" value="YCII"/>
    <property type="match status" value="2"/>
</dbReference>
<evidence type="ECO:0000259" key="2">
    <source>
        <dbReference type="Pfam" id="PF03795"/>
    </source>
</evidence>